<dbReference type="InterPro" id="IPR009061">
    <property type="entry name" value="DNA-bd_dom_put_sf"/>
</dbReference>
<name>A0ABU6MEZ1_9BACI</name>
<evidence type="ECO:0000256" key="1">
    <source>
        <dbReference type="ARBA" id="ARBA00023125"/>
    </source>
</evidence>
<keyword evidence="1 3" id="KW-0238">DNA-binding</keyword>
<accession>A0ABU6MEZ1</accession>
<dbReference type="Pfam" id="PF00376">
    <property type="entry name" value="MerR"/>
    <property type="match status" value="1"/>
</dbReference>
<evidence type="ECO:0000259" key="2">
    <source>
        <dbReference type="PROSITE" id="PS50937"/>
    </source>
</evidence>
<dbReference type="InterPro" id="IPR000551">
    <property type="entry name" value="MerR-type_HTH_dom"/>
</dbReference>
<dbReference type="PANTHER" id="PTHR30204">
    <property type="entry name" value="REDOX-CYCLING DRUG-SENSING TRANSCRIPTIONAL ACTIVATOR SOXR"/>
    <property type="match status" value="1"/>
</dbReference>
<keyword evidence="4" id="KW-1185">Reference proteome</keyword>
<sequence length="133" mass="15231">MGELAALANVSKRTIDHYTRLGLLQAKRTKSNYRLYGIDAITDLHFIEEGKRMHLPLETIRKRLELKKNILVNEEDFEQQVDHLAEQMSQLYIELSGITPVLQKLNPEQKEAITNKLAVTSTALMKSLDLLTN</sequence>
<dbReference type="RefSeq" id="WP_066267307.1">
    <property type="nucleotide sequence ID" value="NZ_JARMAB010000008.1"/>
</dbReference>
<dbReference type="Proteomes" id="UP001341444">
    <property type="component" value="Unassembled WGS sequence"/>
</dbReference>
<dbReference type="EMBL" id="JARMAB010000008">
    <property type="protein sequence ID" value="MED1202957.1"/>
    <property type="molecule type" value="Genomic_DNA"/>
</dbReference>
<evidence type="ECO:0000313" key="3">
    <source>
        <dbReference type="EMBL" id="MED1202957.1"/>
    </source>
</evidence>
<dbReference type="Gene3D" id="1.10.1660.10">
    <property type="match status" value="1"/>
</dbReference>
<dbReference type="SUPFAM" id="SSF46955">
    <property type="entry name" value="Putative DNA-binding domain"/>
    <property type="match status" value="1"/>
</dbReference>
<dbReference type="PANTHER" id="PTHR30204:SF95">
    <property type="entry name" value="HTH-TYPE TRANSCRIPTIONAL REGULATOR CUER"/>
    <property type="match status" value="1"/>
</dbReference>
<evidence type="ECO:0000313" key="4">
    <source>
        <dbReference type="Proteomes" id="UP001341444"/>
    </source>
</evidence>
<organism evidence="3 4">
    <name type="scientific">Heyndrickxia acidicola</name>
    <dbReference type="NCBI Taxonomy" id="209389"/>
    <lineage>
        <taxon>Bacteria</taxon>
        <taxon>Bacillati</taxon>
        <taxon>Bacillota</taxon>
        <taxon>Bacilli</taxon>
        <taxon>Bacillales</taxon>
        <taxon>Bacillaceae</taxon>
        <taxon>Heyndrickxia</taxon>
    </lineage>
</organism>
<dbReference type="SMART" id="SM00422">
    <property type="entry name" value="HTH_MERR"/>
    <property type="match status" value="1"/>
</dbReference>
<feature type="domain" description="HTH merR-type" evidence="2">
    <location>
        <begin position="1"/>
        <end position="66"/>
    </location>
</feature>
<dbReference type="PROSITE" id="PS50937">
    <property type="entry name" value="HTH_MERR_2"/>
    <property type="match status" value="1"/>
</dbReference>
<comment type="caution">
    <text evidence="3">The sequence shown here is derived from an EMBL/GenBank/DDBJ whole genome shotgun (WGS) entry which is preliminary data.</text>
</comment>
<gene>
    <name evidence="3" type="ORF">P4T90_07590</name>
</gene>
<dbReference type="InterPro" id="IPR047057">
    <property type="entry name" value="MerR_fam"/>
</dbReference>
<dbReference type="GO" id="GO:0003677">
    <property type="term" value="F:DNA binding"/>
    <property type="evidence" value="ECO:0007669"/>
    <property type="project" value="UniProtKB-KW"/>
</dbReference>
<reference evidence="3 4" key="1">
    <citation type="submission" date="2023-03" db="EMBL/GenBank/DDBJ databases">
        <title>Bacillus Genome Sequencing.</title>
        <authorList>
            <person name="Dunlap C."/>
        </authorList>
    </citation>
    <scope>NUCLEOTIDE SEQUENCE [LARGE SCALE GENOMIC DNA]</scope>
    <source>
        <strain evidence="3 4">B-23453</strain>
    </source>
</reference>
<proteinExistence type="predicted"/>
<protein>
    <submittedName>
        <fullName evidence="3">MerR family DNA-binding transcriptional regulator</fullName>
    </submittedName>
</protein>